<dbReference type="SUPFAM" id="SSF51011">
    <property type="entry name" value="Glycosyl hydrolase domain"/>
    <property type="match status" value="1"/>
</dbReference>
<evidence type="ECO:0000256" key="5">
    <source>
        <dbReference type="RuleBase" id="RU361168"/>
    </source>
</evidence>
<dbReference type="PANTHER" id="PTHR11452:SF75">
    <property type="entry name" value="ALPHA-GALACTOSIDASE MEL1"/>
    <property type="match status" value="1"/>
</dbReference>
<dbReference type="FunFam" id="3.20.20.70:FF:000197">
    <property type="entry name" value="Alpha-galactosidase"/>
    <property type="match status" value="1"/>
</dbReference>
<keyword evidence="3 5" id="KW-0378">Hydrolase</keyword>
<dbReference type="EC" id="3.2.1.22" evidence="5"/>
<proteinExistence type="inferred from homology"/>
<dbReference type="CDD" id="cd14792">
    <property type="entry name" value="GH27"/>
    <property type="match status" value="1"/>
</dbReference>
<keyword evidence="8" id="KW-1185">Reference proteome</keyword>
<dbReference type="Gene3D" id="2.60.40.1180">
    <property type="entry name" value="Golgi alpha-mannosidase II"/>
    <property type="match status" value="1"/>
</dbReference>
<evidence type="ECO:0000256" key="4">
    <source>
        <dbReference type="ARBA" id="ARBA00023295"/>
    </source>
</evidence>
<dbReference type="InterPro" id="IPR041233">
    <property type="entry name" value="Melibiase_C"/>
</dbReference>
<sequence>MLAKTPPMGWNSWNTFGTNINEQLIIETADVMANEGFLEAGYEYLVIDDCWSLRERDENGLLVADPEKFPHGMKYVADYVHSKGLKFGMYSCAGIWTCAGYPSSFDHEYLDAQTFADWGVDFLKYDFCNFPATADCKHRYHRMSMALKATGRDILFSACNWGVEEPWKWMKSIGAHMYRSTGDIRDNYESFKEIALSQLDNLPYSSSGSFNDPDMLVVGMYGKGNVGFGGCTDEEYQTHFALWCMFGVPLMMGGDMRDMSEASRKLLLNKDLIAINQDEECRAPVVIRQTGDPFIQNNCVLFRHLSNGEFALAFFNFNEESEYAVETYGFSFDDIGIPFECGYGLELTDVFTGENMGVKREAFIPPVKAHSCKVYRGKLVKVDEKA</sequence>
<feature type="domain" description="Alpha galactosidase C-terminal" evidence="6">
    <location>
        <begin position="300"/>
        <end position="376"/>
    </location>
</feature>
<evidence type="ECO:0000256" key="1">
    <source>
        <dbReference type="ARBA" id="ARBA00009743"/>
    </source>
</evidence>
<name>A0A926I719_9FIRM</name>
<evidence type="ECO:0000256" key="2">
    <source>
        <dbReference type="ARBA" id="ARBA00022729"/>
    </source>
</evidence>
<keyword evidence="4 5" id="KW-0326">Glycosidase</keyword>
<evidence type="ECO:0000256" key="3">
    <source>
        <dbReference type="ARBA" id="ARBA00022801"/>
    </source>
</evidence>
<dbReference type="InterPro" id="IPR013785">
    <property type="entry name" value="Aldolase_TIM"/>
</dbReference>
<protein>
    <recommendedName>
        <fullName evidence="5">Alpha-galactosidase</fullName>
        <ecNumber evidence="5">3.2.1.22</ecNumber>
    </recommendedName>
    <alternativeName>
        <fullName evidence="5">Melibiase</fullName>
    </alternativeName>
</protein>
<dbReference type="PRINTS" id="PR00740">
    <property type="entry name" value="GLHYDRLASE27"/>
</dbReference>
<dbReference type="EMBL" id="JACRSV010000003">
    <property type="protein sequence ID" value="MBC8560505.1"/>
    <property type="molecule type" value="Genomic_DNA"/>
</dbReference>
<comment type="caution">
    <text evidence="7">The sequence shown here is derived from an EMBL/GenBank/DDBJ whole genome shotgun (WGS) entry which is preliminary data.</text>
</comment>
<dbReference type="GO" id="GO:0005975">
    <property type="term" value="P:carbohydrate metabolic process"/>
    <property type="evidence" value="ECO:0007669"/>
    <property type="project" value="InterPro"/>
</dbReference>
<dbReference type="InterPro" id="IPR017853">
    <property type="entry name" value="GH"/>
</dbReference>
<dbReference type="PANTHER" id="PTHR11452">
    <property type="entry name" value="ALPHA-GALACTOSIDASE/ALPHA-N-ACETYLGALACTOSAMINIDASE"/>
    <property type="match status" value="1"/>
</dbReference>
<comment type="similarity">
    <text evidence="1 5">Belongs to the glycosyl hydrolase 27 family.</text>
</comment>
<keyword evidence="5" id="KW-1015">Disulfide bond</keyword>
<dbReference type="RefSeq" id="WP_249295492.1">
    <property type="nucleotide sequence ID" value="NZ_JACRSV010000003.1"/>
</dbReference>
<keyword evidence="2" id="KW-0732">Signal</keyword>
<dbReference type="Pfam" id="PF16499">
    <property type="entry name" value="Melibiase_2"/>
    <property type="match status" value="1"/>
</dbReference>
<dbReference type="InterPro" id="IPR013780">
    <property type="entry name" value="Glyco_hydro_b"/>
</dbReference>
<dbReference type="GO" id="GO:0004557">
    <property type="term" value="F:alpha-galactosidase activity"/>
    <property type="evidence" value="ECO:0007669"/>
    <property type="project" value="UniProtKB-EC"/>
</dbReference>
<dbReference type="Pfam" id="PF17801">
    <property type="entry name" value="Melibiase_C"/>
    <property type="match status" value="1"/>
</dbReference>
<dbReference type="InterPro" id="IPR000111">
    <property type="entry name" value="Glyco_hydro_27/36_CS"/>
</dbReference>
<evidence type="ECO:0000313" key="8">
    <source>
        <dbReference type="Proteomes" id="UP000610760"/>
    </source>
</evidence>
<dbReference type="PROSITE" id="PS00512">
    <property type="entry name" value="ALPHA_GALACTOSIDASE"/>
    <property type="match status" value="1"/>
</dbReference>
<dbReference type="Proteomes" id="UP000610760">
    <property type="component" value="Unassembled WGS sequence"/>
</dbReference>
<dbReference type="AlphaFoldDB" id="A0A926I719"/>
<comment type="catalytic activity">
    <reaction evidence="5">
        <text>Hydrolysis of terminal, non-reducing alpha-D-galactose residues in alpha-D-galactosides, including galactose oligosaccharides, galactomannans and galactolipids.</text>
        <dbReference type="EC" id="3.2.1.22"/>
    </reaction>
</comment>
<dbReference type="SUPFAM" id="SSF51445">
    <property type="entry name" value="(Trans)glycosidases"/>
    <property type="match status" value="1"/>
</dbReference>
<evidence type="ECO:0000313" key="7">
    <source>
        <dbReference type="EMBL" id="MBC8560505.1"/>
    </source>
</evidence>
<evidence type="ECO:0000259" key="6">
    <source>
        <dbReference type="Pfam" id="PF17801"/>
    </source>
</evidence>
<dbReference type="InterPro" id="IPR002241">
    <property type="entry name" value="Glyco_hydro_27"/>
</dbReference>
<dbReference type="Gene3D" id="3.20.20.70">
    <property type="entry name" value="Aldolase class I"/>
    <property type="match status" value="1"/>
</dbReference>
<organism evidence="7 8">
    <name type="scientific">Fumia xinanensis</name>
    <dbReference type="NCBI Taxonomy" id="2763659"/>
    <lineage>
        <taxon>Bacteria</taxon>
        <taxon>Bacillati</taxon>
        <taxon>Bacillota</taxon>
        <taxon>Clostridia</taxon>
        <taxon>Eubacteriales</taxon>
        <taxon>Oscillospiraceae</taxon>
        <taxon>Fumia</taxon>
    </lineage>
</organism>
<accession>A0A926I719</accession>
<gene>
    <name evidence="7" type="ORF">H8710_10565</name>
</gene>
<reference evidence="7" key="1">
    <citation type="submission" date="2020-08" db="EMBL/GenBank/DDBJ databases">
        <title>Genome public.</title>
        <authorList>
            <person name="Liu C."/>
            <person name="Sun Q."/>
        </authorList>
    </citation>
    <scope>NUCLEOTIDE SEQUENCE</scope>
    <source>
        <strain evidence="7">NSJ-33</strain>
    </source>
</reference>